<accession>A0AAV4ZTF0</accession>
<feature type="compositionally biased region" description="Low complexity" evidence="1">
    <location>
        <begin position="288"/>
        <end position="309"/>
    </location>
</feature>
<dbReference type="GO" id="GO:0006515">
    <property type="term" value="P:protein quality control for misfolded or incompletely synthesized proteins"/>
    <property type="evidence" value="ECO:0007669"/>
    <property type="project" value="TreeGrafter"/>
</dbReference>
<dbReference type="PANTHER" id="PTHR43718:SF2">
    <property type="entry name" value="LON PROTEASE HOMOLOG, MITOCHONDRIAL"/>
    <property type="match status" value="1"/>
</dbReference>
<dbReference type="InterPro" id="IPR027065">
    <property type="entry name" value="Lon_Prtase"/>
</dbReference>
<gene>
    <name evidence="3" type="primary">lon_5</name>
    <name evidence="3" type="ORF">BHAOGJBA_5045</name>
</gene>
<reference evidence="3" key="2">
    <citation type="submission" date="2021-08" db="EMBL/GenBank/DDBJ databases">
        <authorList>
            <person name="Tani A."/>
            <person name="Ola A."/>
            <person name="Ogura Y."/>
            <person name="Katsura K."/>
            <person name="Hayashi T."/>
        </authorList>
    </citation>
    <scope>NUCLEOTIDE SEQUENCE</scope>
    <source>
        <strain evidence="3">DSM 16372</strain>
    </source>
</reference>
<dbReference type="GO" id="GO:0016887">
    <property type="term" value="F:ATP hydrolysis activity"/>
    <property type="evidence" value="ECO:0007669"/>
    <property type="project" value="InterPro"/>
</dbReference>
<dbReference type="InterPro" id="IPR003959">
    <property type="entry name" value="ATPase_AAA_core"/>
</dbReference>
<dbReference type="SUPFAM" id="SSF52540">
    <property type="entry name" value="P-loop containing nucleoside triphosphate hydrolases"/>
    <property type="match status" value="1"/>
</dbReference>
<dbReference type="GO" id="GO:0007005">
    <property type="term" value="P:mitochondrion organization"/>
    <property type="evidence" value="ECO:0007669"/>
    <property type="project" value="TreeGrafter"/>
</dbReference>
<protein>
    <submittedName>
        <fullName evidence="3">Lon protease</fullName>
    </submittedName>
</protein>
<dbReference type="InterPro" id="IPR027417">
    <property type="entry name" value="P-loop_NTPase"/>
</dbReference>
<feature type="domain" description="AAA+ ATPase" evidence="2">
    <location>
        <begin position="387"/>
        <end position="535"/>
    </location>
</feature>
<evidence type="ECO:0000256" key="1">
    <source>
        <dbReference type="SAM" id="MobiDB-lite"/>
    </source>
</evidence>
<evidence type="ECO:0000313" key="3">
    <source>
        <dbReference type="EMBL" id="GJD91497.1"/>
    </source>
</evidence>
<dbReference type="Pfam" id="PF00004">
    <property type="entry name" value="AAA"/>
    <property type="match status" value="1"/>
</dbReference>
<sequence>MEDEFPLTGPVVPPSLARRIVLRHLPRILRAGLDPDGLYGRVPVMLARDAGAVDAGLGEAVLAWIAQGPARDIHDDLPEMAAGTAPRGPRALLRRVLRLRSDGRDERPSEVHPSEARTLVGLLDGFAAAHDSVTVREIADAVLVLTASPADRSAAARLAASIWRELPRIDESAAILRLLDMAEEFDDDDDNFVSAEAGRHGLLPLPMPEDARAEVLRRAWVEAIDAAIADLRVQARALALGLSALAVGETERYYGTEGIGSAALRFGEAALGPVERRARAAERRRAELAAARKTAEMPGSAAPAPADEPDAGVPEGHVLVCPAIGATGSGKGRDVTKGYEKSIAKPLPLVPTPDLVRVRRRLLYEFPQAGGAVDFVLCDLVGKPFVRLGHLLIVGPPGSGKSRFVRRLGEELGTGVFRVDGSNDAGASFGGTERRWYSAEPARPFMAVNRFLQANPLVLVDEVDKAPTRSDYGRLWDGMISFLEPETAARFPDPCVQAELDLSWVSVVATANVDWNLPAPLLDRLRRIEFPHPGPEHLEALLPALLAQAAAERGTDPRWVQGLTGEEVRVLRRAWRGGSVRRLRRMLDVLLRHREQAAVRH</sequence>
<dbReference type="InterPro" id="IPR003593">
    <property type="entry name" value="AAA+_ATPase"/>
</dbReference>
<dbReference type="AlphaFoldDB" id="A0AAV4ZTF0"/>
<dbReference type="SMART" id="SM00382">
    <property type="entry name" value="AAA"/>
    <property type="match status" value="1"/>
</dbReference>
<dbReference type="PANTHER" id="PTHR43718">
    <property type="entry name" value="LON PROTEASE"/>
    <property type="match status" value="1"/>
</dbReference>
<comment type="caution">
    <text evidence="3">The sequence shown here is derived from an EMBL/GenBank/DDBJ whole genome shotgun (WGS) entry which is preliminary data.</text>
</comment>
<dbReference type="GO" id="GO:0003697">
    <property type="term" value="F:single-stranded DNA binding"/>
    <property type="evidence" value="ECO:0007669"/>
    <property type="project" value="TreeGrafter"/>
</dbReference>
<keyword evidence="3" id="KW-0645">Protease</keyword>
<dbReference type="Proteomes" id="UP001055247">
    <property type="component" value="Unassembled WGS sequence"/>
</dbReference>
<dbReference type="GO" id="GO:0004176">
    <property type="term" value="F:ATP-dependent peptidase activity"/>
    <property type="evidence" value="ECO:0007669"/>
    <property type="project" value="InterPro"/>
</dbReference>
<keyword evidence="4" id="KW-1185">Reference proteome</keyword>
<evidence type="ECO:0000313" key="4">
    <source>
        <dbReference type="Proteomes" id="UP001055247"/>
    </source>
</evidence>
<reference evidence="3" key="1">
    <citation type="journal article" date="2016" name="Front. Microbiol.">
        <title>Genome Sequence of the Piezophilic, Mesophilic Sulfate-Reducing Bacterium Desulfovibrio indicus J2T.</title>
        <authorList>
            <person name="Cao J."/>
            <person name="Maignien L."/>
            <person name="Shao Z."/>
            <person name="Alain K."/>
            <person name="Jebbar M."/>
        </authorList>
    </citation>
    <scope>NUCLEOTIDE SEQUENCE</scope>
    <source>
        <strain evidence="3">DSM 16372</strain>
    </source>
</reference>
<dbReference type="EMBL" id="BPQO01000028">
    <property type="protein sequence ID" value="GJD91497.1"/>
    <property type="molecule type" value="Genomic_DNA"/>
</dbReference>
<dbReference type="GO" id="GO:0005524">
    <property type="term" value="F:ATP binding"/>
    <property type="evidence" value="ECO:0007669"/>
    <property type="project" value="InterPro"/>
</dbReference>
<proteinExistence type="predicted"/>
<dbReference type="GO" id="GO:0051131">
    <property type="term" value="P:chaperone-mediated protein complex assembly"/>
    <property type="evidence" value="ECO:0007669"/>
    <property type="project" value="TreeGrafter"/>
</dbReference>
<feature type="region of interest" description="Disordered" evidence="1">
    <location>
        <begin position="282"/>
        <end position="309"/>
    </location>
</feature>
<dbReference type="GO" id="GO:0004252">
    <property type="term" value="F:serine-type endopeptidase activity"/>
    <property type="evidence" value="ECO:0007669"/>
    <property type="project" value="InterPro"/>
</dbReference>
<evidence type="ECO:0000259" key="2">
    <source>
        <dbReference type="SMART" id="SM00382"/>
    </source>
</evidence>
<organism evidence="3 4">
    <name type="scientific">Methylobacterium hispanicum</name>
    <dbReference type="NCBI Taxonomy" id="270350"/>
    <lineage>
        <taxon>Bacteria</taxon>
        <taxon>Pseudomonadati</taxon>
        <taxon>Pseudomonadota</taxon>
        <taxon>Alphaproteobacteria</taxon>
        <taxon>Hyphomicrobiales</taxon>
        <taxon>Methylobacteriaceae</taxon>
        <taxon>Methylobacterium</taxon>
    </lineage>
</organism>
<dbReference type="Gene3D" id="3.40.50.300">
    <property type="entry name" value="P-loop containing nucleotide triphosphate hydrolases"/>
    <property type="match status" value="1"/>
</dbReference>
<keyword evidence="3" id="KW-0378">Hydrolase</keyword>
<name>A0AAV4ZTF0_9HYPH</name>